<dbReference type="GO" id="GO:0006351">
    <property type="term" value="P:DNA-templated transcription"/>
    <property type="evidence" value="ECO:0007669"/>
    <property type="project" value="InterPro"/>
</dbReference>
<evidence type="ECO:0000259" key="1">
    <source>
        <dbReference type="Pfam" id="PF01191"/>
    </source>
</evidence>
<reference evidence="2" key="1">
    <citation type="journal article" date="2020" name="Nature">
        <title>Giant virus diversity and host interactions through global metagenomics.</title>
        <authorList>
            <person name="Schulz F."/>
            <person name="Roux S."/>
            <person name="Paez-Espino D."/>
            <person name="Jungbluth S."/>
            <person name="Walsh D.A."/>
            <person name="Denef V.J."/>
            <person name="McMahon K.D."/>
            <person name="Konstantinidis K.T."/>
            <person name="Eloe-Fadrosh E.A."/>
            <person name="Kyrpides N.C."/>
            <person name="Woyke T."/>
        </authorList>
    </citation>
    <scope>NUCLEOTIDE SEQUENCE</scope>
    <source>
        <strain evidence="2">GVMAG-M-3300010160-26</strain>
    </source>
</reference>
<feature type="domain" description="RNA polymerase subunit H/Rpb5 C-terminal" evidence="1">
    <location>
        <begin position="119"/>
        <end position="190"/>
    </location>
</feature>
<accession>A0A6C0BDE9</accession>
<name>A0A6C0BDE9_9ZZZZ</name>
<sequence>MSHINLWNIYNNLFILIEKREWTKKPEKLEKTEFELALRSNGFVYIIGINRYGEPATIVLTDIVSHIANHTNEFTNAMGKLKGDIMLISNKQATNQIKQYATSIGLIFSSYTFGLFAIDMTKAPMVPPHRIMSRDEIKDLFQFTASERSDLPKIFINDTQIIWLGAKIGDVIEVTRWSEATGYSIIHRVVTYPM</sequence>
<dbReference type="AlphaFoldDB" id="A0A6C0BDE9"/>
<dbReference type="Gene3D" id="3.90.940.20">
    <property type="entry name" value="RPB5-like RNA polymerase subunit"/>
    <property type="match status" value="1"/>
</dbReference>
<dbReference type="EMBL" id="MN739114">
    <property type="protein sequence ID" value="QHS89599.1"/>
    <property type="molecule type" value="Genomic_DNA"/>
</dbReference>
<dbReference type="InterPro" id="IPR035913">
    <property type="entry name" value="RPB5-like_sf"/>
</dbReference>
<dbReference type="GO" id="GO:0003899">
    <property type="term" value="F:DNA-directed RNA polymerase activity"/>
    <property type="evidence" value="ECO:0007669"/>
    <property type="project" value="InterPro"/>
</dbReference>
<dbReference type="SUPFAM" id="SSF55287">
    <property type="entry name" value="RPB5-like RNA polymerase subunit"/>
    <property type="match status" value="1"/>
</dbReference>
<organism evidence="2">
    <name type="scientific">viral metagenome</name>
    <dbReference type="NCBI Taxonomy" id="1070528"/>
    <lineage>
        <taxon>unclassified sequences</taxon>
        <taxon>metagenomes</taxon>
        <taxon>organismal metagenomes</taxon>
    </lineage>
</organism>
<proteinExistence type="predicted"/>
<dbReference type="Pfam" id="PF01191">
    <property type="entry name" value="RNA_pol_Rpb5_C"/>
    <property type="match status" value="1"/>
</dbReference>
<dbReference type="GO" id="GO:0003677">
    <property type="term" value="F:DNA binding"/>
    <property type="evidence" value="ECO:0007669"/>
    <property type="project" value="InterPro"/>
</dbReference>
<evidence type="ECO:0000313" key="2">
    <source>
        <dbReference type="EMBL" id="QHS89599.1"/>
    </source>
</evidence>
<dbReference type="InterPro" id="IPR000783">
    <property type="entry name" value="RNA_pol_subH/Rpb5_C"/>
</dbReference>
<protein>
    <recommendedName>
        <fullName evidence="1">RNA polymerase subunit H/Rpb5 C-terminal domain-containing protein</fullName>
    </recommendedName>
</protein>